<feature type="region of interest" description="Disordered" evidence="5">
    <location>
        <begin position="1399"/>
        <end position="1419"/>
    </location>
</feature>
<dbReference type="SUPFAM" id="SSF57196">
    <property type="entry name" value="EGF/Laminin"/>
    <property type="match status" value="2"/>
</dbReference>
<dbReference type="InterPro" id="IPR000152">
    <property type="entry name" value="EGF-type_Asp/Asn_hydroxyl_site"/>
</dbReference>
<keyword evidence="3 4" id="KW-1015">Disulfide bond</keyword>
<dbReference type="Pfam" id="PF26129">
    <property type="entry name" value="Vwde"/>
    <property type="match status" value="1"/>
</dbReference>
<evidence type="ECO:0008006" key="10">
    <source>
        <dbReference type="Google" id="ProtNLM"/>
    </source>
</evidence>
<dbReference type="OrthoDB" id="382013at2759"/>
<dbReference type="Pfam" id="PF00094">
    <property type="entry name" value="VWD"/>
    <property type="match status" value="1"/>
</dbReference>
<evidence type="ECO:0000313" key="9">
    <source>
        <dbReference type="Proteomes" id="UP000269221"/>
    </source>
</evidence>
<dbReference type="PROSITE" id="PS00010">
    <property type="entry name" value="ASX_HYDROXYL"/>
    <property type="match status" value="1"/>
</dbReference>
<evidence type="ECO:0000256" key="5">
    <source>
        <dbReference type="SAM" id="MobiDB-lite"/>
    </source>
</evidence>
<evidence type="ECO:0000259" key="6">
    <source>
        <dbReference type="PROSITE" id="PS50026"/>
    </source>
</evidence>
<protein>
    <recommendedName>
        <fullName evidence="10">von Willebrand factor D and EGF domain-containing protein</fullName>
    </recommendedName>
</protein>
<feature type="domain" description="VWFD" evidence="7">
    <location>
        <begin position="443"/>
        <end position="630"/>
    </location>
</feature>
<feature type="domain" description="EGF-like" evidence="6">
    <location>
        <begin position="1319"/>
        <end position="1358"/>
    </location>
</feature>
<dbReference type="SMART" id="SM00181">
    <property type="entry name" value="EGF"/>
    <property type="match status" value="3"/>
</dbReference>
<dbReference type="GO" id="GO:0005576">
    <property type="term" value="C:extracellular region"/>
    <property type="evidence" value="ECO:0007669"/>
    <property type="project" value="TreeGrafter"/>
</dbReference>
<dbReference type="InterPro" id="IPR001881">
    <property type="entry name" value="EGF-like_Ca-bd_dom"/>
</dbReference>
<keyword evidence="9" id="KW-1185">Reference proteome</keyword>
<dbReference type="Proteomes" id="UP000269221">
    <property type="component" value="Unassembled WGS sequence"/>
</dbReference>
<comment type="caution">
    <text evidence="8">The sequence shown here is derived from an EMBL/GenBank/DDBJ whole genome shotgun (WGS) entry which is preliminary data.</text>
</comment>
<dbReference type="PROSITE" id="PS00022">
    <property type="entry name" value="EGF_1"/>
    <property type="match status" value="2"/>
</dbReference>
<reference evidence="8 9" key="1">
    <citation type="submission" date="2018-07" db="EMBL/GenBank/DDBJ databases">
        <title>A high quality draft genome assembly of the barn swallow (H. rustica rustica).</title>
        <authorList>
            <person name="Formenti G."/>
            <person name="Chiara M."/>
            <person name="Poveda L."/>
            <person name="Francoijs K.-J."/>
            <person name="Bonisoli-Alquati A."/>
            <person name="Canova L."/>
            <person name="Gianfranceschi L."/>
            <person name="Horner D.S."/>
            <person name="Saino N."/>
        </authorList>
    </citation>
    <scope>NUCLEOTIDE SEQUENCE [LARGE SCALE GENOMIC DNA]</scope>
    <source>
        <strain evidence="8">Chelidonia</strain>
        <tissue evidence="8">Blood</tissue>
    </source>
</reference>
<dbReference type="STRING" id="333673.A0A3M0L018"/>
<feature type="disulfide bond" evidence="4">
    <location>
        <begin position="1270"/>
        <end position="1279"/>
    </location>
</feature>
<accession>A0A3M0L018</accession>
<name>A0A3M0L018_HIRRU</name>
<dbReference type="Gene3D" id="2.10.25.10">
    <property type="entry name" value="Laminin"/>
    <property type="match status" value="3"/>
</dbReference>
<dbReference type="PROSITE" id="PS51233">
    <property type="entry name" value="VWFD"/>
    <property type="match status" value="1"/>
</dbReference>
<dbReference type="GO" id="GO:0005509">
    <property type="term" value="F:calcium ion binding"/>
    <property type="evidence" value="ECO:0007669"/>
    <property type="project" value="InterPro"/>
</dbReference>
<dbReference type="InterPro" id="IPR050969">
    <property type="entry name" value="Dev_Signal_Modulators"/>
</dbReference>
<keyword evidence="1" id="KW-0732">Signal</keyword>
<sequence>MNVDMNGDSWDAPECWPGGHRVLRDPRRSTSFDSLELQRAASQDLVCDHSLPPAWYRLMLGHRPVEMPTRCVEMNKCGTQAPVWLSLKSESLPAPGESKKLTGCATWQVFGGSRDCCLFRIPIAVRNCGAFFVYLLQPTPGCMGYCAEDKLTGLALQPVITPELVQGRVHLKCSYSPPEPPVQYRVLWSGLSSAGKREQIHHETTPQPFSYVEMDGANLRLGDTVFCTVTAFRRGSPEQQSLPENSKGFYAGIKDNGQTEKNTTRAVSLGAGVSKPVIFYVQNNSSSCHSREEELVKICNYFAPGADYKHGVHNHEFLPESLEIAEDGKEHVLTVLSTVPIACPGPDDSCKITLQLSTEDLGSQVPGPPDVALSACQVDLLPGPCSGSSCAAATVTVTAVTDFAQDGNRVSRISAQPAAPGDLLWRAYTPRDVKVTVRDLPTGNCYSFTDPHIITFDGWRYDSYKIGTFLLCSSESRAFEVHIRQWDCGGHRSATACNCGVAAQEEGDTVVLDTCNGHFQDSGPQLTIQSAEASPQVKILKSYGGRKITDNLSKESLVSFTPEILFPSGAFVRADLSEWGIGVTVRTPGRDFNSTRGLCGLFDGTAHNDLGNVPEEDFIEEWRIPPGKSLFDKTPAPSERKQRKSFCRCQKGSTKPMPAVNTKNAFQSPSPRPSGCRHDHVDHSSAIPYLDVTSEFVAHTETETTLRKDEKPPTKTFGQRYFSKSVQRRGSPEVPLKALPHNVSMNSNSSIDSTKPAGDLRKAKRQDKYPEYSSFHPWHGPAQRESKSFAYFFPEDYFEGVRMKLPLSWPTPNGLTATKAQEICHQILANSTIGLVCKGLLAKHLDKAIDICLLDLQLKDDVAWVRALIALLENECERRVLGSRKGEFPFGNQPSAAGRRSSLLSGVRSSVTATDIAQNWAASALKATAPTTAALPKTSTEEWSSSSLRPWDRLPRKAVDLPSLEEFKARLDGPWSILYDGNYSAVSSGLVSAIHTGYQRPSEQKVRFTPCQPKVIDLEFCTMETVLFSLEEIPKVEQALEITALENGGLCDVRASDCSRIRVFGLGFKETPSLQCQVTRLIITNDGFQYSNSRVLTLYDAVCQVCQFHPTGLCKLKENTCNIDGLCYGEGESSPTSPCLLCEPHISKFTWSVNENNLPPVFQAPSSQLLTFIGENFVYQLIAVDPEGSAVLFILEAGPRDARLSPAGLLLWKVDSEETQTFEFTVSDECNAQSRYSIEVGVKPCSCLSGGTCVTNIKYPPGLGEYLCLCPNGFDGEFCQEDIRDCKSNPCGSGTCVDSAESYFCKCPPGLGGLTCQEDKNECEQSLCFPGVSCMNTFGSYACGICPSGMEGNGKTCKSVLAADVTEALSNGRGELNRTKVKQPLQSLEAKDSPVIKNFSISDRHGQPTPKQNLPPAGILSHDAVEPYIHSCELHHNASDENLVPQG</sequence>
<feature type="domain" description="EGF-like" evidence="6">
    <location>
        <begin position="1241"/>
        <end position="1280"/>
    </location>
</feature>
<dbReference type="InterPro" id="IPR057885">
    <property type="entry name" value="Ig_VWDE"/>
</dbReference>
<evidence type="ECO:0000256" key="4">
    <source>
        <dbReference type="PROSITE-ProRule" id="PRU00076"/>
    </source>
</evidence>
<evidence type="ECO:0000259" key="7">
    <source>
        <dbReference type="PROSITE" id="PS51233"/>
    </source>
</evidence>
<dbReference type="Pfam" id="PF25776">
    <property type="entry name" value="Ig_VWDE"/>
    <property type="match status" value="1"/>
</dbReference>
<feature type="region of interest" description="Disordered" evidence="5">
    <location>
        <begin position="724"/>
        <end position="766"/>
    </location>
</feature>
<proteinExistence type="predicted"/>
<feature type="disulfide bond" evidence="4">
    <location>
        <begin position="1286"/>
        <end position="1296"/>
    </location>
</feature>
<dbReference type="InterPro" id="IPR058727">
    <property type="entry name" value="Helical_Vwde"/>
</dbReference>
<dbReference type="GO" id="GO:0005102">
    <property type="term" value="F:signaling receptor binding"/>
    <property type="evidence" value="ECO:0007669"/>
    <property type="project" value="TreeGrafter"/>
</dbReference>
<evidence type="ECO:0000256" key="2">
    <source>
        <dbReference type="ARBA" id="ARBA00023054"/>
    </source>
</evidence>
<dbReference type="PROSITE" id="PS01187">
    <property type="entry name" value="EGF_CA"/>
    <property type="match status" value="1"/>
</dbReference>
<gene>
    <name evidence="8" type="ORF">DUI87_04725</name>
</gene>
<dbReference type="InterPro" id="IPR001846">
    <property type="entry name" value="VWF_type-D"/>
</dbReference>
<feature type="region of interest" description="Disordered" evidence="5">
    <location>
        <begin position="624"/>
        <end position="682"/>
    </location>
</feature>
<dbReference type="GO" id="GO:0009986">
    <property type="term" value="C:cell surface"/>
    <property type="evidence" value="ECO:0007669"/>
    <property type="project" value="TreeGrafter"/>
</dbReference>
<dbReference type="InterPro" id="IPR057774">
    <property type="entry name" value="D8C_UMOD/GP2/OIT3-like"/>
</dbReference>
<dbReference type="InterPro" id="IPR000742">
    <property type="entry name" value="EGF"/>
</dbReference>
<dbReference type="FunFam" id="2.10.25.10:FF:000499">
    <property type="entry name" value="Predicted protein"/>
    <property type="match status" value="1"/>
</dbReference>
<dbReference type="SMART" id="SM00179">
    <property type="entry name" value="EGF_CA"/>
    <property type="match status" value="2"/>
</dbReference>
<dbReference type="Pfam" id="PF23283">
    <property type="entry name" value="D8C_UMOD"/>
    <property type="match status" value="1"/>
</dbReference>
<comment type="caution">
    <text evidence="4">Lacks conserved residue(s) required for the propagation of feature annotation.</text>
</comment>
<evidence type="ECO:0000256" key="1">
    <source>
        <dbReference type="ARBA" id="ARBA00022729"/>
    </source>
</evidence>
<keyword evidence="4" id="KW-0245">EGF-like domain</keyword>
<dbReference type="CDD" id="cd00054">
    <property type="entry name" value="EGF_CA"/>
    <property type="match status" value="2"/>
</dbReference>
<evidence type="ECO:0000313" key="8">
    <source>
        <dbReference type="EMBL" id="RMC18829.1"/>
    </source>
</evidence>
<feature type="domain" description="EGF-like" evidence="6">
    <location>
        <begin position="1282"/>
        <end position="1317"/>
    </location>
</feature>
<feature type="compositionally biased region" description="Polar residues" evidence="5">
    <location>
        <begin position="743"/>
        <end position="753"/>
    </location>
</feature>
<dbReference type="EMBL" id="QRBI01000096">
    <property type="protein sequence ID" value="RMC18829.1"/>
    <property type="molecule type" value="Genomic_DNA"/>
</dbReference>
<keyword evidence="2" id="KW-0175">Coiled coil</keyword>
<dbReference type="PANTHER" id="PTHR14949">
    <property type="entry name" value="EGF-LIKE-DOMAIN, MULTIPLE 7, 8"/>
    <property type="match status" value="1"/>
</dbReference>
<organism evidence="8 9">
    <name type="scientific">Hirundo rustica rustica</name>
    <dbReference type="NCBI Taxonomy" id="333673"/>
    <lineage>
        <taxon>Eukaryota</taxon>
        <taxon>Metazoa</taxon>
        <taxon>Chordata</taxon>
        <taxon>Craniata</taxon>
        <taxon>Vertebrata</taxon>
        <taxon>Euteleostomi</taxon>
        <taxon>Archelosauria</taxon>
        <taxon>Archosauria</taxon>
        <taxon>Dinosauria</taxon>
        <taxon>Saurischia</taxon>
        <taxon>Theropoda</taxon>
        <taxon>Coelurosauria</taxon>
        <taxon>Aves</taxon>
        <taxon>Neognathae</taxon>
        <taxon>Neoaves</taxon>
        <taxon>Telluraves</taxon>
        <taxon>Australaves</taxon>
        <taxon>Passeriformes</taxon>
        <taxon>Sylvioidea</taxon>
        <taxon>Hirundinidae</taxon>
        <taxon>Hirundo</taxon>
    </lineage>
</organism>
<dbReference type="PROSITE" id="PS50026">
    <property type="entry name" value="EGF_3"/>
    <property type="match status" value="3"/>
</dbReference>
<dbReference type="PANTHER" id="PTHR14949:SF52">
    <property type="entry name" value="VON WILLEBRAND FACTOR D AND EGF DOMAIN-CONTAINING PROTEIN"/>
    <property type="match status" value="1"/>
</dbReference>
<dbReference type="InterPro" id="IPR018097">
    <property type="entry name" value="EGF_Ca-bd_CS"/>
</dbReference>
<feature type="disulfide bond" evidence="4">
    <location>
        <begin position="1307"/>
        <end position="1316"/>
    </location>
</feature>
<evidence type="ECO:0000256" key="3">
    <source>
        <dbReference type="ARBA" id="ARBA00023157"/>
    </source>
</evidence>
<dbReference type="PROSITE" id="PS01186">
    <property type="entry name" value="EGF_2"/>
    <property type="match status" value="1"/>
</dbReference>
<dbReference type="Pfam" id="PF00008">
    <property type="entry name" value="EGF"/>
    <property type="match status" value="1"/>
</dbReference>